<accession>H1Y3Y7</accession>
<name>H1Y3Y7_9SPHI</name>
<dbReference type="GO" id="GO:0005829">
    <property type="term" value="C:cytosol"/>
    <property type="evidence" value="ECO:0007669"/>
    <property type="project" value="TreeGrafter"/>
</dbReference>
<dbReference type="InterPro" id="IPR050807">
    <property type="entry name" value="TransReg_Diox_bact_type"/>
</dbReference>
<dbReference type="OrthoDB" id="678057at2"/>
<dbReference type="PANTHER" id="PTHR46797:SF1">
    <property type="entry name" value="METHYLPHOSPHONATE SYNTHASE"/>
    <property type="match status" value="1"/>
</dbReference>
<keyword evidence="4" id="KW-1185">Reference proteome</keyword>
<dbReference type="AlphaFoldDB" id="H1Y3Y7"/>
<dbReference type="EMBL" id="CM001403">
    <property type="protein sequence ID" value="EHQ30932.1"/>
    <property type="molecule type" value="Genomic_DNA"/>
</dbReference>
<feature type="domain" description="HTH cro/C1-type" evidence="2">
    <location>
        <begin position="17"/>
        <end position="72"/>
    </location>
</feature>
<protein>
    <submittedName>
        <fullName evidence="3">Helix-turn-helix domain protein</fullName>
    </submittedName>
</protein>
<sequence length="77" mass="8790">MIRDSDKITLKQLGGRIKVLRLAKKLTFRKMALRCNVDFSDIQKIESGKVNITVITLIELAKALEVEPMELLNFNES</sequence>
<dbReference type="GO" id="GO:0003677">
    <property type="term" value="F:DNA binding"/>
    <property type="evidence" value="ECO:0007669"/>
    <property type="project" value="UniProtKB-KW"/>
</dbReference>
<dbReference type="Pfam" id="PF01381">
    <property type="entry name" value="HTH_3"/>
    <property type="match status" value="1"/>
</dbReference>
<dbReference type="RefSeq" id="WP_008513009.1">
    <property type="nucleotide sequence ID" value="NZ_CM001403.1"/>
</dbReference>
<dbReference type="GO" id="GO:0003700">
    <property type="term" value="F:DNA-binding transcription factor activity"/>
    <property type="evidence" value="ECO:0007669"/>
    <property type="project" value="TreeGrafter"/>
</dbReference>
<reference evidence="3" key="1">
    <citation type="submission" date="2011-09" db="EMBL/GenBank/DDBJ databases">
        <title>The permanent draft genome of Mucilaginibacter paludis DSM 18603.</title>
        <authorList>
            <consortium name="US DOE Joint Genome Institute (JGI-PGF)"/>
            <person name="Lucas S."/>
            <person name="Han J."/>
            <person name="Lapidus A."/>
            <person name="Bruce D."/>
            <person name="Goodwin L."/>
            <person name="Pitluck S."/>
            <person name="Peters L."/>
            <person name="Kyrpides N."/>
            <person name="Mavromatis K."/>
            <person name="Ivanova N."/>
            <person name="Mikhailova N."/>
            <person name="Held B."/>
            <person name="Detter J.C."/>
            <person name="Tapia R."/>
            <person name="Han C."/>
            <person name="Land M."/>
            <person name="Hauser L."/>
            <person name="Markowitz V."/>
            <person name="Cheng J.-F."/>
            <person name="Hugenholtz P."/>
            <person name="Woyke T."/>
            <person name="Wu D."/>
            <person name="Tindall B."/>
            <person name="Brambilla E."/>
            <person name="Klenk H.-P."/>
            <person name="Eisen J.A."/>
        </authorList>
    </citation>
    <scope>NUCLEOTIDE SEQUENCE [LARGE SCALE GENOMIC DNA]</scope>
    <source>
        <strain evidence="3">DSM 18603</strain>
    </source>
</reference>
<keyword evidence="1" id="KW-0238">DNA-binding</keyword>
<dbReference type="eggNOG" id="COG1396">
    <property type="taxonomic scope" value="Bacteria"/>
</dbReference>
<dbReference type="InterPro" id="IPR010982">
    <property type="entry name" value="Lambda_DNA-bd_dom_sf"/>
</dbReference>
<dbReference type="PROSITE" id="PS50943">
    <property type="entry name" value="HTH_CROC1"/>
    <property type="match status" value="1"/>
</dbReference>
<dbReference type="CDD" id="cd00093">
    <property type="entry name" value="HTH_XRE"/>
    <property type="match status" value="1"/>
</dbReference>
<evidence type="ECO:0000313" key="3">
    <source>
        <dbReference type="EMBL" id="EHQ30932.1"/>
    </source>
</evidence>
<evidence type="ECO:0000259" key="2">
    <source>
        <dbReference type="PROSITE" id="PS50943"/>
    </source>
</evidence>
<evidence type="ECO:0000256" key="1">
    <source>
        <dbReference type="ARBA" id="ARBA00023125"/>
    </source>
</evidence>
<gene>
    <name evidence="3" type="ORF">Mucpa_6883</name>
</gene>
<dbReference type="PANTHER" id="PTHR46797">
    <property type="entry name" value="HTH-TYPE TRANSCRIPTIONAL REGULATOR"/>
    <property type="match status" value="1"/>
</dbReference>
<dbReference type="Proteomes" id="UP000002774">
    <property type="component" value="Chromosome"/>
</dbReference>
<dbReference type="SUPFAM" id="SSF47413">
    <property type="entry name" value="lambda repressor-like DNA-binding domains"/>
    <property type="match status" value="1"/>
</dbReference>
<dbReference type="HOGENOM" id="CLU_066192_29_4_10"/>
<evidence type="ECO:0000313" key="4">
    <source>
        <dbReference type="Proteomes" id="UP000002774"/>
    </source>
</evidence>
<dbReference type="STRING" id="714943.Mucpa_6883"/>
<dbReference type="Gene3D" id="1.10.260.40">
    <property type="entry name" value="lambda repressor-like DNA-binding domains"/>
    <property type="match status" value="1"/>
</dbReference>
<proteinExistence type="predicted"/>
<organism evidence="3 4">
    <name type="scientific">Mucilaginibacter paludis DSM 18603</name>
    <dbReference type="NCBI Taxonomy" id="714943"/>
    <lineage>
        <taxon>Bacteria</taxon>
        <taxon>Pseudomonadati</taxon>
        <taxon>Bacteroidota</taxon>
        <taxon>Sphingobacteriia</taxon>
        <taxon>Sphingobacteriales</taxon>
        <taxon>Sphingobacteriaceae</taxon>
        <taxon>Mucilaginibacter</taxon>
    </lineage>
</organism>
<dbReference type="SMART" id="SM00530">
    <property type="entry name" value="HTH_XRE"/>
    <property type="match status" value="1"/>
</dbReference>
<dbReference type="InterPro" id="IPR001387">
    <property type="entry name" value="Cro/C1-type_HTH"/>
</dbReference>